<organism evidence="3 4">
    <name type="scientific">Clostridium baratii</name>
    <dbReference type="NCBI Taxonomy" id="1561"/>
    <lineage>
        <taxon>Bacteria</taxon>
        <taxon>Bacillati</taxon>
        <taxon>Bacillota</taxon>
        <taxon>Clostridia</taxon>
        <taxon>Eubacteriales</taxon>
        <taxon>Clostridiaceae</taxon>
        <taxon>Clostridium</taxon>
    </lineage>
</organism>
<name>A0A174VB80_9CLOT</name>
<dbReference type="AlphaFoldDB" id="A0A174VB80"/>
<dbReference type="NCBIfam" id="TIGR01875">
    <property type="entry name" value="cas_MJ0381"/>
    <property type="match status" value="1"/>
</dbReference>
<evidence type="ECO:0000313" key="4">
    <source>
        <dbReference type="Proteomes" id="UP000095563"/>
    </source>
</evidence>
<gene>
    <name evidence="3" type="ORF">ERS852568_02749</name>
</gene>
<keyword evidence="1" id="KW-0051">Antiviral defense</keyword>
<evidence type="ECO:0000256" key="1">
    <source>
        <dbReference type="ARBA" id="ARBA00023118"/>
    </source>
</evidence>
<evidence type="ECO:0000313" key="3">
    <source>
        <dbReference type="EMBL" id="CUQ30411.1"/>
    </source>
</evidence>
<evidence type="ECO:0000256" key="2">
    <source>
        <dbReference type="ARBA" id="ARBA00025626"/>
    </source>
</evidence>
<dbReference type="Proteomes" id="UP000095563">
    <property type="component" value="Unassembled WGS sequence"/>
</dbReference>
<sequence length="341" mass="39162">MRFLNCAYAIEVLNGRLNGSSADVELNRTGNSNTSYVKKINGRSLVSANCQKFNIQRFLKEQGLLVSEKKKIKKEVFAPTLPHKFANEDIFGFMKAQNITITNEEYEQLDEDEKNLFVSNGKKGYKQNTTKKRKSKFLMSPLVNISNRQIATEFKVCNTSDDNMIYNVESYSGFMTGISNIDINGIGEFKISDKTSEFRDYTIEENINEDEITLNKDEKLKRIISAVKGLQFLSIEGNQNNYLTDTTPKVVILGEYSWGNNVFYGVIKDKGIDIEALKESIIDNEDFRISPIWIGISSKVYNENYKDQIEKLQERLKEDFIKIGTVGEAFRNYIEFLKETF</sequence>
<comment type="function">
    <text evidence="2">CRISPR (clustered regularly interspaced short palindromic repeat) is an adaptive immune system that provides protection against mobile genetic elements (viruses, transposable elements and conjugative plasmids). CRISPR clusters contain spacers, sequences complementary to antecedent mobile elements, and target invading nucleic acids. CRISPR clusters are transcribed and processed into CRISPR RNA (crRNA).</text>
</comment>
<dbReference type="RefSeq" id="WP_055208762.1">
    <property type="nucleotide sequence ID" value="NZ_CZBO01000008.1"/>
</dbReference>
<reference evidence="3 4" key="1">
    <citation type="submission" date="2015-09" db="EMBL/GenBank/DDBJ databases">
        <authorList>
            <consortium name="Pathogen Informatics"/>
        </authorList>
    </citation>
    <scope>NUCLEOTIDE SEQUENCE [LARGE SCALE GENOMIC DNA]</scope>
    <source>
        <strain evidence="3 4">2789STDY5834956</strain>
    </source>
</reference>
<accession>A0A174VB80</accession>
<dbReference type="InterPro" id="IPR010154">
    <property type="entry name" value="CRISPR-assoc_Cas7/Cst2/DevR"/>
</dbReference>
<proteinExistence type="predicted"/>
<dbReference type="GO" id="GO:0051607">
    <property type="term" value="P:defense response to virus"/>
    <property type="evidence" value="ECO:0007669"/>
    <property type="project" value="UniProtKB-KW"/>
</dbReference>
<protein>
    <submittedName>
        <fullName evidence="3">CRISPR-associated autoregulator</fullName>
    </submittedName>
</protein>
<dbReference type="Pfam" id="PF01905">
    <property type="entry name" value="DevR"/>
    <property type="match status" value="1"/>
</dbReference>
<dbReference type="EMBL" id="CZBO01000008">
    <property type="protein sequence ID" value="CUQ30411.1"/>
    <property type="molecule type" value="Genomic_DNA"/>
</dbReference>